<protein>
    <submittedName>
        <fullName evidence="1">Uncharacterized protein</fullName>
    </submittedName>
</protein>
<reference evidence="1" key="1">
    <citation type="submission" date="2015-07" db="EMBL/GenBank/DDBJ databases">
        <title>MeaNS - Measles Nucleotide Surveillance Program.</title>
        <authorList>
            <person name="Tran T."/>
            <person name="Druce J."/>
        </authorList>
    </citation>
    <scope>NUCLEOTIDE SEQUENCE</scope>
    <source>
        <strain evidence="1">UCB-OBI-ISO-001</strain>
        <tissue evidence="1">Gonad</tissue>
    </source>
</reference>
<evidence type="ECO:0000313" key="1">
    <source>
        <dbReference type="EMBL" id="KOF98350.1"/>
    </source>
</evidence>
<dbReference type="EMBL" id="KQ416175">
    <property type="protein sequence ID" value="KOF98350.1"/>
    <property type="molecule type" value="Genomic_DNA"/>
</dbReference>
<sequence>MTICTSLIMSRSSGSGHHSHVSRGILWGLNNSPLETWVFSSSLNKPYSRTF</sequence>
<dbReference type="AlphaFoldDB" id="A0A0L8IBF0"/>
<gene>
    <name evidence="1" type="ORF">OCBIM_22025897mg</name>
</gene>
<proteinExistence type="predicted"/>
<accession>A0A0L8IBF0</accession>
<organism evidence="1">
    <name type="scientific">Octopus bimaculoides</name>
    <name type="common">California two-spotted octopus</name>
    <dbReference type="NCBI Taxonomy" id="37653"/>
    <lineage>
        <taxon>Eukaryota</taxon>
        <taxon>Metazoa</taxon>
        <taxon>Spiralia</taxon>
        <taxon>Lophotrochozoa</taxon>
        <taxon>Mollusca</taxon>
        <taxon>Cephalopoda</taxon>
        <taxon>Coleoidea</taxon>
        <taxon>Octopodiformes</taxon>
        <taxon>Octopoda</taxon>
        <taxon>Incirrata</taxon>
        <taxon>Octopodidae</taxon>
        <taxon>Octopus</taxon>
    </lineage>
</organism>
<name>A0A0L8IBF0_OCTBM</name>